<dbReference type="Pfam" id="PF01327">
    <property type="entry name" value="Pep_deformylase"/>
    <property type="match status" value="1"/>
</dbReference>
<keyword evidence="4 7" id="KW-0378">Hydrolase</keyword>
<dbReference type="STRING" id="337451.A0A3S3P257"/>
<comment type="function">
    <text evidence="6 7">Removes the formyl group from the N-terminal Met of newly synthesized proteins.</text>
</comment>
<evidence type="ECO:0000256" key="2">
    <source>
        <dbReference type="ARBA" id="ARBA00012175"/>
    </source>
</evidence>
<name>A0A3S3P257_9MAGN</name>
<comment type="similarity">
    <text evidence="1 7">Belongs to the polypeptide deformylase family.</text>
</comment>
<dbReference type="OrthoDB" id="276063at2759"/>
<organism evidence="9 10">
    <name type="scientific">Cinnamomum micranthum f. kanehirae</name>
    <dbReference type="NCBI Taxonomy" id="337451"/>
    <lineage>
        <taxon>Eukaryota</taxon>
        <taxon>Viridiplantae</taxon>
        <taxon>Streptophyta</taxon>
        <taxon>Embryophyta</taxon>
        <taxon>Tracheophyta</taxon>
        <taxon>Spermatophyta</taxon>
        <taxon>Magnoliopsida</taxon>
        <taxon>Magnoliidae</taxon>
        <taxon>Laurales</taxon>
        <taxon>Lauraceae</taxon>
        <taxon>Cinnamomum</taxon>
    </lineage>
</organism>
<accession>A0A3S3P257</accession>
<reference evidence="9 10" key="1">
    <citation type="journal article" date="2019" name="Nat. Plants">
        <title>Stout camphor tree genome fills gaps in understanding of flowering plant genome evolution.</title>
        <authorList>
            <person name="Chaw S.M."/>
            <person name="Liu Y.C."/>
            <person name="Wu Y.W."/>
            <person name="Wang H.Y."/>
            <person name="Lin C.I."/>
            <person name="Wu C.S."/>
            <person name="Ke H.M."/>
            <person name="Chang L.Y."/>
            <person name="Hsu C.Y."/>
            <person name="Yang H.T."/>
            <person name="Sudianto E."/>
            <person name="Hsu M.H."/>
            <person name="Wu K.P."/>
            <person name="Wang L.N."/>
            <person name="Leebens-Mack J.H."/>
            <person name="Tsai I.J."/>
        </authorList>
    </citation>
    <scope>NUCLEOTIDE SEQUENCE [LARGE SCALE GENOMIC DNA]</scope>
    <source>
        <strain evidence="10">cv. Chaw 1501</strain>
        <tissue evidence="9">Young leaves</tissue>
    </source>
</reference>
<dbReference type="EC" id="3.5.1.88" evidence="2 7"/>
<comment type="subcellular location">
    <subcellularLocation>
        <location evidence="7">Plastid</location>
        <location evidence="7">Chloroplast</location>
    </subcellularLocation>
</comment>
<dbReference type="GO" id="GO:0006412">
    <property type="term" value="P:translation"/>
    <property type="evidence" value="ECO:0007669"/>
    <property type="project" value="UniProtKB-KW"/>
</dbReference>
<keyword evidence="5 7" id="KW-0648">Protein biosynthesis</keyword>
<evidence type="ECO:0000256" key="8">
    <source>
        <dbReference type="SAM" id="MobiDB-lite"/>
    </source>
</evidence>
<dbReference type="Gene3D" id="3.90.45.10">
    <property type="entry name" value="Peptide deformylase"/>
    <property type="match status" value="1"/>
</dbReference>
<dbReference type="SUPFAM" id="SSF56420">
    <property type="entry name" value="Peptide deformylase"/>
    <property type="match status" value="1"/>
</dbReference>
<keyword evidence="7" id="KW-0809">Transit peptide</keyword>
<dbReference type="NCBIfam" id="NF001159">
    <property type="entry name" value="PRK00150.1-3"/>
    <property type="match status" value="1"/>
</dbReference>
<evidence type="ECO:0000256" key="3">
    <source>
        <dbReference type="ARBA" id="ARBA00022723"/>
    </source>
</evidence>
<evidence type="ECO:0000256" key="6">
    <source>
        <dbReference type="ARBA" id="ARBA00037114"/>
    </source>
</evidence>
<proteinExistence type="inferred from homology"/>
<evidence type="ECO:0000313" key="10">
    <source>
        <dbReference type="Proteomes" id="UP000283530"/>
    </source>
</evidence>
<protein>
    <recommendedName>
        <fullName evidence="2 7">Peptide deformylase</fullName>
        <ecNumber evidence="2 7">3.5.1.88</ecNumber>
    </recommendedName>
</protein>
<sequence>MALSGLGSDKATLHSCDRDCTSRSRSRSRSSSSSSSSGWCCKKAMETIQRFSLLIFPLPSSSKHLQNSNNLRLPIYPFIGMCKNQEPTFISRAQEQKRAFHGNLISKRRSLSSSSTASAGWFLGFGEKNPIFPEIVKAGDPVLHEPAREVDIDEIGSEKIEKIIEDMISVMRKAPGVGLAAPQIGIPLKIIVLEDTKEYISYARKEEIEAQDRRPFDLLVIVNPKLKKKSNKTALFFEGCLSVDGFRAVVERHVEVEVTGLGRDGQPMKVDASGWQARILQHECDHLDGTIYVDKMVPRTFRTVDNLDLPLPKGCPKLGVC</sequence>
<dbReference type="Proteomes" id="UP000283530">
    <property type="component" value="Unassembled WGS sequence"/>
</dbReference>
<keyword evidence="7" id="KW-0150">Chloroplast</keyword>
<dbReference type="PANTHER" id="PTHR10458">
    <property type="entry name" value="PEPTIDE DEFORMYLASE"/>
    <property type="match status" value="1"/>
</dbReference>
<dbReference type="NCBIfam" id="TIGR00079">
    <property type="entry name" value="pept_deformyl"/>
    <property type="match status" value="1"/>
</dbReference>
<dbReference type="InterPro" id="IPR023635">
    <property type="entry name" value="Peptide_deformylase"/>
</dbReference>
<dbReference type="GO" id="GO:0009507">
    <property type="term" value="C:chloroplast"/>
    <property type="evidence" value="ECO:0007669"/>
    <property type="project" value="UniProtKB-SubCell"/>
</dbReference>
<dbReference type="FunFam" id="3.90.45.10:FF:000003">
    <property type="entry name" value="Peptide deformylase"/>
    <property type="match status" value="1"/>
</dbReference>
<dbReference type="GO" id="GO:0046872">
    <property type="term" value="F:metal ion binding"/>
    <property type="evidence" value="ECO:0007669"/>
    <property type="project" value="UniProtKB-KW"/>
</dbReference>
<dbReference type="HAMAP" id="MF_00163">
    <property type="entry name" value="Pep_deformylase"/>
    <property type="match status" value="1"/>
</dbReference>
<dbReference type="GO" id="GO:0042586">
    <property type="term" value="F:peptide deformylase activity"/>
    <property type="evidence" value="ECO:0007669"/>
    <property type="project" value="UniProtKB-EC"/>
</dbReference>
<keyword evidence="10" id="KW-1185">Reference proteome</keyword>
<dbReference type="InterPro" id="IPR036821">
    <property type="entry name" value="Peptide_deformylase_sf"/>
</dbReference>
<dbReference type="CDD" id="cd00487">
    <property type="entry name" value="Pep_deformylase"/>
    <property type="match status" value="1"/>
</dbReference>
<evidence type="ECO:0000256" key="5">
    <source>
        <dbReference type="ARBA" id="ARBA00022917"/>
    </source>
</evidence>
<dbReference type="AlphaFoldDB" id="A0A3S3P257"/>
<dbReference type="EMBL" id="QPKB01000008">
    <property type="protein sequence ID" value="RWR91556.1"/>
    <property type="molecule type" value="Genomic_DNA"/>
</dbReference>
<comment type="caution">
    <text evidence="9">The sequence shown here is derived from an EMBL/GenBank/DDBJ whole genome shotgun (WGS) entry which is preliminary data.</text>
</comment>
<keyword evidence="7" id="KW-0934">Plastid</keyword>
<gene>
    <name evidence="9" type="ORF">CKAN_02071700</name>
</gene>
<evidence type="ECO:0000256" key="4">
    <source>
        <dbReference type="ARBA" id="ARBA00022801"/>
    </source>
</evidence>
<evidence type="ECO:0000256" key="1">
    <source>
        <dbReference type="ARBA" id="ARBA00010759"/>
    </source>
</evidence>
<comment type="catalytic activity">
    <reaction evidence="7">
        <text>N-terminal N-formyl-L-methionyl-[peptide] + H2O = N-terminal L-methionyl-[peptide] + formate</text>
        <dbReference type="Rhea" id="RHEA:24420"/>
        <dbReference type="Rhea" id="RHEA-COMP:10639"/>
        <dbReference type="Rhea" id="RHEA-COMP:10640"/>
        <dbReference type="ChEBI" id="CHEBI:15377"/>
        <dbReference type="ChEBI" id="CHEBI:15740"/>
        <dbReference type="ChEBI" id="CHEBI:49298"/>
        <dbReference type="ChEBI" id="CHEBI:64731"/>
        <dbReference type="EC" id="3.5.1.88"/>
    </reaction>
</comment>
<dbReference type="PRINTS" id="PR01576">
    <property type="entry name" value="PDEFORMYLASE"/>
</dbReference>
<evidence type="ECO:0000313" key="9">
    <source>
        <dbReference type="EMBL" id="RWR91556.1"/>
    </source>
</evidence>
<dbReference type="GO" id="GO:0005739">
    <property type="term" value="C:mitochondrion"/>
    <property type="evidence" value="ECO:0007669"/>
    <property type="project" value="TreeGrafter"/>
</dbReference>
<feature type="compositionally biased region" description="Basic and acidic residues" evidence="8">
    <location>
        <begin position="11"/>
        <end position="22"/>
    </location>
</feature>
<keyword evidence="3 7" id="KW-0479">Metal-binding</keyword>
<dbReference type="PANTHER" id="PTHR10458:SF2">
    <property type="entry name" value="PEPTIDE DEFORMYLASE, MITOCHONDRIAL"/>
    <property type="match status" value="1"/>
</dbReference>
<feature type="region of interest" description="Disordered" evidence="8">
    <location>
        <begin position="1"/>
        <end position="39"/>
    </location>
</feature>
<evidence type="ECO:0000256" key="7">
    <source>
        <dbReference type="RuleBase" id="RU362111"/>
    </source>
</evidence>